<evidence type="ECO:0000313" key="2">
    <source>
        <dbReference type="EMBL" id="KAJ4962143.1"/>
    </source>
</evidence>
<protein>
    <recommendedName>
        <fullName evidence="1">Fungal lipase-type domain-containing protein</fullName>
    </recommendedName>
</protein>
<accession>A0A9Q0H9N5</accession>
<dbReference type="Proteomes" id="UP001141806">
    <property type="component" value="Unassembled WGS sequence"/>
</dbReference>
<reference evidence="2" key="1">
    <citation type="journal article" date="2023" name="Plant J.">
        <title>The genome of the king protea, Protea cynaroides.</title>
        <authorList>
            <person name="Chang J."/>
            <person name="Duong T.A."/>
            <person name="Schoeman C."/>
            <person name="Ma X."/>
            <person name="Roodt D."/>
            <person name="Barker N."/>
            <person name="Li Z."/>
            <person name="Van de Peer Y."/>
            <person name="Mizrachi E."/>
        </authorList>
    </citation>
    <scope>NUCLEOTIDE SEQUENCE</scope>
    <source>
        <tissue evidence="2">Young leaves</tissue>
    </source>
</reference>
<dbReference type="Pfam" id="PF01764">
    <property type="entry name" value="Lipase_3"/>
    <property type="match status" value="1"/>
</dbReference>
<dbReference type="CDD" id="cd00519">
    <property type="entry name" value="Lipase_3"/>
    <property type="match status" value="1"/>
</dbReference>
<dbReference type="InterPro" id="IPR044819">
    <property type="entry name" value="OBL-like"/>
</dbReference>
<dbReference type="SUPFAM" id="SSF53474">
    <property type="entry name" value="alpha/beta-Hydrolases"/>
    <property type="match status" value="1"/>
</dbReference>
<dbReference type="GO" id="GO:0004806">
    <property type="term" value="F:triacylglycerol lipase activity"/>
    <property type="evidence" value="ECO:0007669"/>
    <property type="project" value="InterPro"/>
</dbReference>
<gene>
    <name evidence="2" type="ORF">NE237_022082</name>
</gene>
<name>A0A9Q0H9N5_9MAGN</name>
<dbReference type="PANTHER" id="PTHR46086">
    <property type="entry name" value="ALPHA/BETA-HYDROLASES SUPERFAMILY PROTEIN"/>
    <property type="match status" value="1"/>
</dbReference>
<dbReference type="AlphaFoldDB" id="A0A9Q0H9N5"/>
<organism evidence="2 3">
    <name type="scientific">Protea cynaroides</name>
    <dbReference type="NCBI Taxonomy" id="273540"/>
    <lineage>
        <taxon>Eukaryota</taxon>
        <taxon>Viridiplantae</taxon>
        <taxon>Streptophyta</taxon>
        <taxon>Embryophyta</taxon>
        <taxon>Tracheophyta</taxon>
        <taxon>Spermatophyta</taxon>
        <taxon>Magnoliopsida</taxon>
        <taxon>Proteales</taxon>
        <taxon>Proteaceae</taxon>
        <taxon>Protea</taxon>
    </lineage>
</organism>
<dbReference type="GO" id="GO:0006629">
    <property type="term" value="P:lipid metabolic process"/>
    <property type="evidence" value="ECO:0007669"/>
    <property type="project" value="InterPro"/>
</dbReference>
<comment type="caution">
    <text evidence="2">The sequence shown here is derived from an EMBL/GenBank/DDBJ whole genome shotgun (WGS) entry which is preliminary data.</text>
</comment>
<evidence type="ECO:0000259" key="1">
    <source>
        <dbReference type="Pfam" id="PF01764"/>
    </source>
</evidence>
<dbReference type="EMBL" id="JAMYWD010000008">
    <property type="protein sequence ID" value="KAJ4962143.1"/>
    <property type="molecule type" value="Genomic_DNA"/>
</dbReference>
<dbReference type="OrthoDB" id="438440at2759"/>
<dbReference type="Gene3D" id="3.40.50.1820">
    <property type="entry name" value="alpha/beta hydrolase"/>
    <property type="match status" value="1"/>
</dbReference>
<dbReference type="InterPro" id="IPR002921">
    <property type="entry name" value="Fungal_lipase-type"/>
</dbReference>
<evidence type="ECO:0000313" key="3">
    <source>
        <dbReference type="Proteomes" id="UP001141806"/>
    </source>
</evidence>
<keyword evidence="3" id="KW-1185">Reference proteome</keyword>
<proteinExistence type="predicted"/>
<feature type="domain" description="Fungal lipase-type" evidence="1">
    <location>
        <begin position="204"/>
        <end position="362"/>
    </location>
</feature>
<dbReference type="InterPro" id="IPR029058">
    <property type="entry name" value="AB_hydrolase_fold"/>
</dbReference>
<dbReference type="PANTHER" id="PTHR46086:SF4">
    <property type="entry name" value="ALPHA_BETA-HYDROLASES SUPERFAMILY PROTEIN"/>
    <property type="match status" value="1"/>
</dbReference>
<sequence length="482" mass="56130">MAFNDGFCENYLIIKPEEASFLDLFYLLFSSDLEKIKFIICQEDTKEAYRRRRWIIFTSVLVQKILLLIAKPMAWVGSVLEEWLNLLSCNGGFTKLVSNFIAGKVVKPPNQSSATFTSYIGNLDRRLDLDKNIKPGDNRYYIALSMMASKLSYENKAFVQNVITNHWKMEFIGFYDFWNDYEQKVTTQAFIFQDRKTNPEMIMVAFRGTEPFNAYEWITDIGISWYELSGVGKIHGGFMKALGLQQGKGWPKQVAQENSHTSFAYYGIREMLRDLLQRNEQAKFIVTGHSLGGALAILFPMILFLHEEAWLLERLEGVYTFGQPRVGDQKLGEYMNKQMKLYCVRYLRFVYCNDMVPRLPFDDSTLLFKHFGPCAYYDSFYESKILKEEPNKNYFSVLEAIPKYFNATWELIRGYIIPYVKGPDYAEGWCLRIFRVIGLAIPGLSDHGPQDYVNSTRLGSSFPSFQLQDLTHQEILKYKRNY</sequence>